<keyword evidence="1" id="KW-0812">Transmembrane</keyword>
<keyword evidence="1" id="KW-0472">Membrane</keyword>
<proteinExistence type="predicted"/>
<keyword evidence="3" id="KW-1185">Reference proteome</keyword>
<dbReference type="Pfam" id="PF11877">
    <property type="entry name" value="DUF3397"/>
    <property type="match status" value="1"/>
</dbReference>
<organism evidence="2 3">
    <name type="scientific">Metabacillus indicus</name>
    <name type="common">Bacillus indicus</name>
    <dbReference type="NCBI Taxonomy" id="246786"/>
    <lineage>
        <taxon>Bacteria</taxon>
        <taxon>Bacillati</taxon>
        <taxon>Bacillota</taxon>
        <taxon>Bacilli</taxon>
        <taxon>Bacillales</taxon>
        <taxon>Bacillaceae</taxon>
        <taxon>Metabacillus</taxon>
    </lineage>
</organism>
<dbReference type="AlphaFoldDB" id="A0A084H3I0"/>
<name>A0A084H3I0_METID</name>
<dbReference type="Proteomes" id="UP000028549">
    <property type="component" value="Unassembled WGS sequence"/>
</dbReference>
<accession>A0A084H3I0</accession>
<dbReference type="EMBL" id="JNVC02000001">
    <property type="protein sequence ID" value="KEZ54142.1"/>
    <property type="molecule type" value="Genomic_DNA"/>
</dbReference>
<feature type="transmembrane region" description="Helical" evidence="1">
    <location>
        <begin position="6"/>
        <end position="28"/>
    </location>
</feature>
<reference evidence="2 3" key="1">
    <citation type="journal article" date="2005" name="Int. J. Syst. Evol. Microbiol.">
        <title>Bacillus cibi sp. nov., isolated from jeotgal, a traditional Korean fermented seafood.</title>
        <authorList>
            <person name="Yoon J.H."/>
            <person name="Lee C.H."/>
            <person name="Oh T.K."/>
        </authorList>
    </citation>
    <scope>NUCLEOTIDE SEQUENCE [LARGE SCALE GENOMIC DNA]</scope>
    <source>
        <strain evidence="2 3">DSM 16189</strain>
    </source>
</reference>
<evidence type="ECO:0000313" key="2">
    <source>
        <dbReference type="EMBL" id="KEZ54142.1"/>
    </source>
</evidence>
<evidence type="ECO:0008006" key="4">
    <source>
        <dbReference type="Google" id="ProtNLM"/>
    </source>
</evidence>
<comment type="caution">
    <text evidence="2">The sequence shown here is derived from an EMBL/GenBank/DDBJ whole genome shotgun (WGS) entry which is preliminary data.</text>
</comment>
<gene>
    <name evidence="2" type="ORF">GS18_0204240</name>
</gene>
<dbReference type="InterPro" id="IPR024515">
    <property type="entry name" value="DUF3397"/>
</dbReference>
<feature type="transmembrane region" description="Helical" evidence="1">
    <location>
        <begin position="66"/>
        <end position="86"/>
    </location>
</feature>
<feature type="transmembrane region" description="Helical" evidence="1">
    <location>
        <begin position="40"/>
        <end position="60"/>
    </location>
</feature>
<evidence type="ECO:0000256" key="1">
    <source>
        <dbReference type="SAM" id="Phobius"/>
    </source>
</evidence>
<feature type="transmembrane region" description="Helical" evidence="1">
    <location>
        <begin position="106"/>
        <end position="126"/>
    </location>
</feature>
<protein>
    <recommendedName>
        <fullName evidence="4">DUF3397 domain-containing protein</fullName>
    </recommendedName>
</protein>
<dbReference type="STRING" id="246786.GS18_0204240"/>
<keyword evidence="1" id="KW-1133">Transmembrane helix</keyword>
<dbReference type="RefSeq" id="WP_029285030.1">
    <property type="nucleotide sequence ID" value="NZ_CP176757.1"/>
</dbReference>
<dbReference type="OrthoDB" id="9985824at2"/>
<sequence>MNGEWIINLAAFAVSLPLLTFLILVAVLSAVTGNVKRGMLYAADAAVILFALSIYFKLLVLSDTAVYGGIFLFLLLVMFAVLIYMIRSSSSVPLSKAFKKCWRFSFLILLPLSTILAVFGAVRGILEYI</sequence>
<evidence type="ECO:0000313" key="3">
    <source>
        <dbReference type="Proteomes" id="UP000028549"/>
    </source>
</evidence>